<gene>
    <name evidence="1" type="ORF">BCV72DRAFT_236801</name>
</gene>
<reference evidence="1" key="1">
    <citation type="journal article" date="2016" name="Proc. Natl. Acad. Sci. U.S.A.">
        <title>Lipid metabolic changes in an early divergent fungus govern the establishment of a mutualistic symbiosis with endobacteria.</title>
        <authorList>
            <person name="Lastovetsky O.A."/>
            <person name="Gaspar M.L."/>
            <person name="Mondo S.J."/>
            <person name="LaButti K.M."/>
            <person name="Sandor L."/>
            <person name="Grigoriev I.V."/>
            <person name="Henry S.A."/>
            <person name="Pawlowska T.E."/>
        </authorList>
    </citation>
    <scope>NUCLEOTIDE SEQUENCE [LARGE SCALE GENOMIC DNA]</scope>
    <source>
        <strain evidence="1">ATCC 52814</strain>
    </source>
</reference>
<dbReference type="Proteomes" id="UP000242414">
    <property type="component" value="Unassembled WGS sequence"/>
</dbReference>
<sequence>MLDIDKKIKLPSNPIFEYFNNSPPRLWDYQSFKEHKTVQESNPPRNKRIRANYEKTIKTISNLSSVNDELKEYLDSLIKDTISEGDKGKSPVINQYINYGNVGNQGPSEIDNINMNINSTKKRKYGKLNVKSGC</sequence>
<dbReference type="VEuPathDB" id="FungiDB:BCV72DRAFT_236801"/>
<feature type="non-terminal residue" evidence="1">
    <location>
        <position position="134"/>
    </location>
</feature>
<dbReference type="EMBL" id="KV922169">
    <property type="protein sequence ID" value="ORE01193.1"/>
    <property type="molecule type" value="Genomic_DNA"/>
</dbReference>
<name>A0A1X0QN58_RHIZD</name>
<organism evidence="1">
    <name type="scientific">Rhizopus microsporus var. microsporus</name>
    <dbReference type="NCBI Taxonomy" id="86635"/>
    <lineage>
        <taxon>Eukaryota</taxon>
        <taxon>Fungi</taxon>
        <taxon>Fungi incertae sedis</taxon>
        <taxon>Mucoromycota</taxon>
        <taxon>Mucoromycotina</taxon>
        <taxon>Mucoromycetes</taxon>
        <taxon>Mucorales</taxon>
        <taxon>Mucorineae</taxon>
        <taxon>Rhizopodaceae</taxon>
        <taxon>Rhizopus</taxon>
    </lineage>
</organism>
<protein>
    <submittedName>
        <fullName evidence="1">Uncharacterized protein</fullName>
    </submittedName>
</protein>
<evidence type="ECO:0000313" key="1">
    <source>
        <dbReference type="EMBL" id="ORE01193.1"/>
    </source>
</evidence>
<proteinExistence type="predicted"/>
<dbReference type="OrthoDB" id="2262790at2759"/>
<dbReference type="AlphaFoldDB" id="A0A1X0QN58"/>
<accession>A0A1X0QN58</accession>